<dbReference type="Proteomes" id="UP000285301">
    <property type="component" value="Unassembled WGS sequence"/>
</dbReference>
<dbReference type="EMBL" id="NCKU01000506">
    <property type="protein sequence ID" value="RWS15261.1"/>
    <property type="molecule type" value="Genomic_DNA"/>
</dbReference>
<reference evidence="1 2" key="1">
    <citation type="journal article" date="2018" name="Gigascience">
        <title>Genomes of trombidid mites reveal novel predicted allergens and laterally-transferred genes associated with secondary metabolism.</title>
        <authorList>
            <person name="Dong X."/>
            <person name="Chaisiri K."/>
            <person name="Xia D."/>
            <person name="Armstrong S.D."/>
            <person name="Fang Y."/>
            <person name="Donnelly M.J."/>
            <person name="Kadowaki T."/>
            <person name="McGarry J.W."/>
            <person name="Darby A.C."/>
            <person name="Makepeace B.L."/>
        </authorList>
    </citation>
    <scope>NUCLEOTIDE SEQUENCE [LARGE SCALE GENOMIC DNA]</scope>
    <source>
        <strain evidence="1">UoL-WK</strain>
    </source>
</reference>
<name>A0A443RIZ5_9ACAR</name>
<accession>A0A443RIZ5</accession>
<organism evidence="1 2">
    <name type="scientific">Dinothrombium tinctorium</name>
    <dbReference type="NCBI Taxonomy" id="1965070"/>
    <lineage>
        <taxon>Eukaryota</taxon>
        <taxon>Metazoa</taxon>
        <taxon>Ecdysozoa</taxon>
        <taxon>Arthropoda</taxon>
        <taxon>Chelicerata</taxon>
        <taxon>Arachnida</taxon>
        <taxon>Acari</taxon>
        <taxon>Acariformes</taxon>
        <taxon>Trombidiformes</taxon>
        <taxon>Prostigmata</taxon>
        <taxon>Anystina</taxon>
        <taxon>Parasitengona</taxon>
        <taxon>Trombidioidea</taxon>
        <taxon>Trombidiidae</taxon>
        <taxon>Dinothrombium</taxon>
    </lineage>
</organism>
<comment type="caution">
    <text evidence="1">The sequence shown here is derived from an EMBL/GenBank/DDBJ whole genome shotgun (WGS) entry which is preliminary data.</text>
</comment>
<evidence type="ECO:0000313" key="1">
    <source>
        <dbReference type="EMBL" id="RWS15261.1"/>
    </source>
</evidence>
<sequence length="29" mass="3350">MIDKVCAGFDNRIRHIIASNGQHFENLIH</sequence>
<proteinExistence type="predicted"/>
<dbReference type="AlphaFoldDB" id="A0A443RIZ5"/>
<keyword evidence="2" id="KW-1185">Reference proteome</keyword>
<evidence type="ECO:0000313" key="2">
    <source>
        <dbReference type="Proteomes" id="UP000285301"/>
    </source>
</evidence>
<gene>
    <name evidence="1" type="ORF">B4U79_06460</name>
</gene>
<protein>
    <submittedName>
        <fullName evidence="1">Uncharacterized protein</fullName>
    </submittedName>
</protein>